<dbReference type="RefSeq" id="WP_217861531.1">
    <property type="nucleotide sequence ID" value="NZ_CP077080.1"/>
</dbReference>
<accession>A0ABX8QIL7</accession>
<organism evidence="3 4">
    <name type="scientific">Pseudomonas canavaninivorans</name>
    <dbReference type="NCBI Taxonomy" id="2842348"/>
    <lineage>
        <taxon>Bacteria</taxon>
        <taxon>Pseudomonadati</taxon>
        <taxon>Pseudomonadota</taxon>
        <taxon>Gammaproteobacteria</taxon>
        <taxon>Pseudomonadales</taxon>
        <taxon>Pseudomonadaceae</taxon>
        <taxon>Pseudomonas</taxon>
    </lineage>
</organism>
<gene>
    <name evidence="3" type="ORF">KSS97_09700</name>
</gene>
<name>A0ABX8QIL7_PSECO</name>
<reference evidence="3 4" key="1">
    <citation type="journal article" date="2021" name="Microorganisms">
        <title>The Ever-Expanding Pseudomonas Genus: Description of 43 New Species and Partition of the Pseudomonas putida Group.</title>
        <authorList>
            <person name="Girard L."/>
            <person name="Lood C."/>
            <person name="Hofte M."/>
            <person name="Vandamme P."/>
            <person name="Rokni-Zadeh H."/>
            <person name="van Noort V."/>
            <person name="Lavigne R."/>
            <person name="De Mot R."/>
        </authorList>
    </citation>
    <scope>NUCLEOTIDE SEQUENCE [LARGE SCALE GENOMIC DNA]</scope>
    <source>
        <strain evidence="3 4">SWRI17</strain>
    </source>
</reference>
<dbReference type="Pfam" id="PF02018">
    <property type="entry name" value="CBM_4_9"/>
    <property type="match status" value="1"/>
</dbReference>
<protein>
    <submittedName>
        <fullName evidence="3">Carbohydrate binding domain-containing protein</fullName>
    </submittedName>
</protein>
<proteinExistence type="predicted"/>
<dbReference type="EMBL" id="CP077080">
    <property type="protein sequence ID" value="QXI55181.1"/>
    <property type="molecule type" value="Genomic_DNA"/>
</dbReference>
<evidence type="ECO:0000313" key="4">
    <source>
        <dbReference type="Proteomes" id="UP000824066"/>
    </source>
</evidence>
<feature type="domain" description="CBM-cenC" evidence="2">
    <location>
        <begin position="17"/>
        <end position="121"/>
    </location>
</feature>
<dbReference type="InterPro" id="IPR003305">
    <property type="entry name" value="CenC_carb-bd"/>
</dbReference>
<evidence type="ECO:0000256" key="1">
    <source>
        <dbReference type="ARBA" id="ARBA00022801"/>
    </source>
</evidence>
<keyword evidence="1" id="KW-0378">Hydrolase</keyword>
<dbReference type="Proteomes" id="UP000824066">
    <property type="component" value="Chromosome"/>
</dbReference>
<keyword evidence="4" id="KW-1185">Reference proteome</keyword>
<evidence type="ECO:0000313" key="3">
    <source>
        <dbReference type="EMBL" id="QXI55181.1"/>
    </source>
</evidence>
<evidence type="ECO:0000259" key="2">
    <source>
        <dbReference type="Pfam" id="PF02018"/>
    </source>
</evidence>
<sequence>MTTSKSTGINKLDHYTDFSGRNTNGWVLVQNASIKEGQKGNYYCELVAVGKFPRLAHTGISFVLGKSYEMSVLARGTSETYGRAYLAMTVYGAAEEGNENFKVTPHWETYKFTFTMTSEDAGAGEIWIRQALVDFGDPIVDVDNIHIREL</sequence>